<reference evidence="5 6" key="1">
    <citation type="submission" date="2019-02" db="EMBL/GenBank/DDBJ databases">
        <title>Deep-cultivation of Planctomycetes and their phenomic and genomic characterization uncovers novel biology.</title>
        <authorList>
            <person name="Wiegand S."/>
            <person name="Jogler M."/>
            <person name="Boedeker C."/>
            <person name="Pinto D."/>
            <person name="Vollmers J."/>
            <person name="Rivas-Marin E."/>
            <person name="Kohn T."/>
            <person name="Peeters S.H."/>
            <person name="Heuer A."/>
            <person name="Rast P."/>
            <person name="Oberbeckmann S."/>
            <person name="Bunk B."/>
            <person name="Jeske O."/>
            <person name="Meyerdierks A."/>
            <person name="Storesund J.E."/>
            <person name="Kallscheuer N."/>
            <person name="Luecker S."/>
            <person name="Lage O.M."/>
            <person name="Pohl T."/>
            <person name="Merkel B.J."/>
            <person name="Hornburger P."/>
            <person name="Mueller R.-W."/>
            <person name="Bruemmer F."/>
            <person name="Labrenz M."/>
            <person name="Spormann A.M."/>
            <person name="Op den Camp H."/>
            <person name="Overmann J."/>
            <person name="Amann R."/>
            <person name="Jetten M.S.M."/>
            <person name="Mascher T."/>
            <person name="Medema M.H."/>
            <person name="Devos D.P."/>
            <person name="Kaster A.-K."/>
            <person name="Ovreas L."/>
            <person name="Rohde M."/>
            <person name="Galperin M.Y."/>
            <person name="Jogler C."/>
        </authorList>
    </citation>
    <scope>NUCLEOTIDE SEQUENCE [LARGE SCALE GENOMIC DNA]</scope>
    <source>
        <strain evidence="5 6">Mal4</strain>
    </source>
</reference>
<accession>A0A517Z6I7</accession>
<dbReference type="OrthoDB" id="230384at2"/>
<dbReference type="Proteomes" id="UP000320496">
    <property type="component" value="Chromosome"/>
</dbReference>
<feature type="domain" description="DUF1583" evidence="4">
    <location>
        <begin position="497"/>
        <end position="644"/>
    </location>
</feature>
<dbReference type="InterPro" id="IPR011475">
    <property type="entry name" value="DUF1583"/>
</dbReference>
<feature type="domain" description="DUF1581" evidence="2">
    <location>
        <begin position="388"/>
        <end position="469"/>
    </location>
</feature>
<dbReference type="RefSeq" id="WP_145369394.1">
    <property type="nucleotide sequence ID" value="NZ_CP036275.1"/>
</dbReference>
<dbReference type="Pfam" id="PF07622">
    <property type="entry name" value="DUF1583"/>
    <property type="match status" value="1"/>
</dbReference>
<dbReference type="KEGG" id="mri:Mal4_23950"/>
<sequence length="1108" mass="124259">MLKLAQFSRIRFCRVVHDRTPAWSGRLTLLLLAGFAPRIFAADVDRGDALARSAIFGRANLADVLGVRERSVGLPPQERYQLLRQQVLPAEDGDAIRIEIDFTPAYPPPPVAGRLALGGNGTGARGGDLISPAMDLVATARKLGRLDELQREIERRGEGHPESTLEQLSLLTLVAIGAGDFARANVLIGDIYRLASARSQFPSERPAEAVVAWTAVRHPQLRDVTRDLVYLLFEQTRLGNAPRSERWHRHVHSLKNSLDSRVEKANRDDGEDAPVPLRRWIPVTRQTAETCGRGYPIAGWVTADGAARHVTSHAHDYLYYSIPLNGDFDVEADLTTFDHRDIHLAAGGIYAGPGYDRKACLVGSFRKDFRPVPIDPPLTRVFTWLRARISVRDGVRTSCINGRKVYEAPHGGDPWVGVHSAWYASGTVRNLRVTGDVTVPDEIDLMADTKLPGWLPWFDETVGEADSDWQLTPAAALEPREEGLLPVLVGRRRSELSGTLLESHLRYHRPVAEDGVISYEFFYRPGECDVHPALKRMVFLLDPAGVMIHWTTAGRFDRTGLDPQNVTDNPENRRGEGPLPLHADAWNRMEVELLGDRVRLLLNDTLVYERELAPGSDRTFGLFHYADQSEALVRRLVWRGDWPRAVPEPHEQELADDSLERELAAGPTLTATFSHDFAQGIPQGLFHIFGGAWEDHVELLPDGLRITQPGGNYAQVAFVPQLILTGNFDVEVEFEDLQTSVSTGGEGNVHVLVELDDDLFSQCRIYRKGYGFSDRVDEQLMQAAIFQDRGGETHFDFPKSPPGESTSGRMRLSRRGRKIFFLFADEDSPHYQLIHSQEISEADTREAGVRVVVETHKKGESIVTWKRLDIRAESMSGLATEPMATLDELDRQRDELEQEVQFDFARDLPLSQFQVWGTLGTFRRDRQGLRVEMPGFDRWTATGLAPQLSLDGDFDLTLELDVLKLEAAAANQESTVYLQAELNDERGTAVETKYSISSSGRREVEVQLRRRKPDGEFRFDELSRTQSDTIHELRLARRDDIVYFIFRDKPGNHPIVLSRVRAGDGPVLETFVRALVHTGGADRTTVARFRKLHIRADKLAGVKGNRTP</sequence>
<evidence type="ECO:0000313" key="6">
    <source>
        <dbReference type="Proteomes" id="UP000320496"/>
    </source>
</evidence>
<evidence type="ECO:0000256" key="1">
    <source>
        <dbReference type="SAM" id="MobiDB-lite"/>
    </source>
</evidence>
<evidence type="ECO:0000313" key="5">
    <source>
        <dbReference type="EMBL" id="QDU38075.1"/>
    </source>
</evidence>
<dbReference type="InterPro" id="IPR022660">
    <property type="entry name" value="DUF1581"/>
</dbReference>
<feature type="domain" description="DUF1583" evidence="3">
    <location>
        <begin position="651"/>
        <end position="891"/>
    </location>
</feature>
<dbReference type="AlphaFoldDB" id="A0A517Z6I7"/>
<dbReference type="Pfam" id="PF07619">
    <property type="entry name" value="DUF1581"/>
    <property type="match status" value="1"/>
</dbReference>
<feature type="region of interest" description="Disordered" evidence="1">
    <location>
        <begin position="559"/>
        <end position="579"/>
    </location>
</feature>
<dbReference type="Pfam" id="PF20407">
    <property type="entry name" value="DUF1583_N"/>
    <property type="match status" value="1"/>
</dbReference>
<evidence type="ECO:0000259" key="4">
    <source>
        <dbReference type="Pfam" id="PF20407"/>
    </source>
</evidence>
<organism evidence="5 6">
    <name type="scientific">Maioricimonas rarisocia</name>
    <dbReference type="NCBI Taxonomy" id="2528026"/>
    <lineage>
        <taxon>Bacteria</taxon>
        <taxon>Pseudomonadati</taxon>
        <taxon>Planctomycetota</taxon>
        <taxon>Planctomycetia</taxon>
        <taxon>Planctomycetales</taxon>
        <taxon>Planctomycetaceae</taxon>
        <taxon>Maioricimonas</taxon>
    </lineage>
</organism>
<keyword evidence="6" id="KW-1185">Reference proteome</keyword>
<dbReference type="InterPro" id="IPR046518">
    <property type="entry name" value="DUF1583_N"/>
</dbReference>
<name>A0A517Z6I7_9PLAN</name>
<protein>
    <submittedName>
        <fullName evidence="5">Uncharacterized protein</fullName>
    </submittedName>
</protein>
<dbReference type="EMBL" id="CP036275">
    <property type="protein sequence ID" value="QDU38075.1"/>
    <property type="molecule type" value="Genomic_DNA"/>
</dbReference>
<proteinExistence type="predicted"/>
<evidence type="ECO:0000259" key="2">
    <source>
        <dbReference type="Pfam" id="PF07619"/>
    </source>
</evidence>
<gene>
    <name evidence="5" type="ORF">Mal4_23950</name>
</gene>
<evidence type="ECO:0000259" key="3">
    <source>
        <dbReference type="Pfam" id="PF07622"/>
    </source>
</evidence>